<proteinExistence type="predicted"/>
<sequence>MPSPPTLGEAVSSEPSIPSHSLKRKQLNSSAPFLWCLKPFSQETIRKYHELLAKAFIEGSKSFRLLDNPNFQKSQKLLASGRSITLLNRKSIVSRVIPTILQGYISEKEEYLSKNENFTLSVDGWKDVSGNIYACLLLVTKWCLKDNDCRIQEIISSNMALVNYFSESSYYAEVLKKWREENRFNHGLQTYSESRWYSFSKVFKSVEAHEEGFKHCKLLNDDANVNIPPLPPKILDILKDSGCYWTTNKDNSNIGDILPQFLIIVRQIDLVAVPLTLQNYKISVLSRIQKHAKKYLQPLYLVALFLCTKYRRIATSIKFSTWELKQVELGLFRLSLNQALPSTDNTMYLKEFALHIFHFVIIIEEWKVYVLQCVILKAKLEIEWAKVTIHLMLKFHQKRMERTQNSELDNTSELEMLEAFDNLLLEDECEEFEDGLNEGTRNDEENSETKDSRAVILQDALNEIFDFSFFAAKTKQFNIYIQGEKKKFSIGCFTNIINTEINSILSDFQNRNAID</sequence>
<evidence type="ECO:0008006" key="3">
    <source>
        <dbReference type="Google" id="ProtNLM"/>
    </source>
</evidence>
<comment type="caution">
    <text evidence="1">The sequence shown here is derived from an EMBL/GenBank/DDBJ whole genome shotgun (WGS) entry which is preliminary data.</text>
</comment>
<evidence type="ECO:0000313" key="1">
    <source>
        <dbReference type="EMBL" id="KAJ3214299.1"/>
    </source>
</evidence>
<organism evidence="1 2">
    <name type="scientific">Clydaea vesicula</name>
    <dbReference type="NCBI Taxonomy" id="447962"/>
    <lineage>
        <taxon>Eukaryota</taxon>
        <taxon>Fungi</taxon>
        <taxon>Fungi incertae sedis</taxon>
        <taxon>Chytridiomycota</taxon>
        <taxon>Chytridiomycota incertae sedis</taxon>
        <taxon>Chytridiomycetes</taxon>
        <taxon>Lobulomycetales</taxon>
        <taxon>Lobulomycetaceae</taxon>
        <taxon>Clydaea</taxon>
    </lineage>
</organism>
<name>A0AAD5U0M5_9FUNG</name>
<dbReference type="EMBL" id="JADGJW010000633">
    <property type="protein sequence ID" value="KAJ3214299.1"/>
    <property type="molecule type" value="Genomic_DNA"/>
</dbReference>
<keyword evidence="2" id="KW-1185">Reference proteome</keyword>
<dbReference type="AlphaFoldDB" id="A0AAD5U0M5"/>
<evidence type="ECO:0000313" key="2">
    <source>
        <dbReference type="Proteomes" id="UP001211065"/>
    </source>
</evidence>
<accession>A0AAD5U0M5</accession>
<dbReference type="Proteomes" id="UP001211065">
    <property type="component" value="Unassembled WGS sequence"/>
</dbReference>
<gene>
    <name evidence="1" type="ORF">HK099_006940</name>
</gene>
<protein>
    <recommendedName>
        <fullName evidence="3">DUF659 domain-containing protein</fullName>
    </recommendedName>
</protein>
<reference evidence="1" key="1">
    <citation type="submission" date="2020-05" db="EMBL/GenBank/DDBJ databases">
        <title>Phylogenomic resolution of chytrid fungi.</title>
        <authorList>
            <person name="Stajich J.E."/>
            <person name="Amses K."/>
            <person name="Simmons R."/>
            <person name="Seto K."/>
            <person name="Myers J."/>
            <person name="Bonds A."/>
            <person name="Quandt C.A."/>
            <person name="Barry K."/>
            <person name="Liu P."/>
            <person name="Grigoriev I."/>
            <person name="Longcore J.E."/>
            <person name="James T.Y."/>
        </authorList>
    </citation>
    <scope>NUCLEOTIDE SEQUENCE</scope>
    <source>
        <strain evidence="1">JEL0476</strain>
    </source>
</reference>